<dbReference type="NCBIfam" id="NF033592">
    <property type="entry name" value="transpos_IS4_1"/>
    <property type="match status" value="1"/>
</dbReference>
<evidence type="ECO:0000313" key="4">
    <source>
        <dbReference type="Proteomes" id="UP000502508"/>
    </source>
</evidence>
<proteinExistence type="predicted"/>
<reference evidence="3 4" key="2">
    <citation type="submission" date="2020-03" db="EMBL/GenBank/DDBJ databases">
        <authorList>
            <person name="Ichikawa N."/>
            <person name="Kimura A."/>
            <person name="Kitahashi Y."/>
            <person name="Uohara A."/>
        </authorList>
    </citation>
    <scope>NUCLEOTIDE SEQUENCE [LARGE SCALE GENOMIC DNA]</scope>
    <source>
        <strain evidence="3 4">NBRC 107702</strain>
    </source>
</reference>
<dbReference type="Proteomes" id="UP000502508">
    <property type="component" value="Chromosome"/>
</dbReference>
<dbReference type="Pfam" id="PF13006">
    <property type="entry name" value="Nterm_IS4"/>
    <property type="match status" value="1"/>
</dbReference>
<accession>A0A6F8XRZ7</accession>
<evidence type="ECO:0000259" key="1">
    <source>
        <dbReference type="Pfam" id="PF01609"/>
    </source>
</evidence>
<dbReference type="InterPro" id="IPR002559">
    <property type="entry name" value="Transposase_11"/>
</dbReference>
<protein>
    <submittedName>
        <fullName evidence="3">Transposase</fullName>
    </submittedName>
</protein>
<dbReference type="Pfam" id="PF01609">
    <property type="entry name" value="DDE_Tnp_1"/>
    <property type="match status" value="1"/>
</dbReference>
<gene>
    <name evidence="3" type="ORF">Pflav_030320</name>
</gene>
<dbReference type="SUPFAM" id="SSF53098">
    <property type="entry name" value="Ribonuclease H-like"/>
    <property type="match status" value="1"/>
</dbReference>
<feature type="domain" description="Transposase IS4 N-terminal" evidence="2">
    <location>
        <begin position="5"/>
        <end position="103"/>
    </location>
</feature>
<dbReference type="InterPro" id="IPR012337">
    <property type="entry name" value="RNaseH-like_sf"/>
</dbReference>
<dbReference type="GO" id="GO:0006313">
    <property type="term" value="P:DNA transposition"/>
    <property type="evidence" value="ECO:0007669"/>
    <property type="project" value="InterPro"/>
</dbReference>
<evidence type="ECO:0000259" key="2">
    <source>
        <dbReference type="Pfam" id="PF13006"/>
    </source>
</evidence>
<dbReference type="RefSeq" id="WP_197938486.1">
    <property type="nucleotide sequence ID" value="NZ_AP022870.1"/>
</dbReference>
<feature type="domain" description="Transposase IS4-like" evidence="1">
    <location>
        <begin position="121"/>
        <end position="366"/>
    </location>
</feature>
<dbReference type="GO" id="GO:0004803">
    <property type="term" value="F:transposase activity"/>
    <property type="evidence" value="ECO:0007669"/>
    <property type="project" value="InterPro"/>
</dbReference>
<dbReference type="EMBL" id="AP022870">
    <property type="protein sequence ID" value="BCB76622.1"/>
    <property type="molecule type" value="Genomic_DNA"/>
</dbReference>
<sequence length="410" mass="44893">MTDWISVGVLAASVPRDVVDEAVMVCDRQPRRSDGKLPAHVMVYFAMALALFAEDDYEGVLARLAEPLMQWGCWDRSWSMPGSAGITQARQRLGSDVVREVFERVARPVCEQLTRGAWLAGRRLVSIDGFECDLPDSPANGEYFGYAGGAGRSAFPKARVVSLVESGSHAPIGATIGPIVGKGLGEQSLARNLFGLLEPGMLLLADRNFHSWPDWLAATATGADLLWRVGASGRGGMALPVVAALADGSYLTVLYASRTRQPERDRILAAARAGHDFDQQRARIARVVEYEVTNRGEPDQTEPIRLLSTILDPVQAPAHTLAAAYHERWEHETGNGQLKTHLRGPGRILRSRSPDMVIQEIYGYLLTHHAISALICRAATEADIDPDQVKFLRTVRIVRRRITDPAAFSP</sequence>
<dbReference type="InterPro" id="IPR047952">
    <property type="entry name" value="Transpos_IS4"/>
</dbReference>
<reference evidence="3 4" key="1">
    <citation type="submission" date="2020-03" db="EMBL/GenBank/DDBJ databases">
        <title>Whole genome shotgun sequence of Phytohabitans flavus NBRC 107702.</title>
        <authorList>
            <person name="Komaki H."/>
            <person name="Tamura T."/>
        </authorList>
    </citation>
    <scope>NUCLEOTIDE SEQUENCE [LARGE SCALE GENOMIC DNA]</scope>
    <source>
        <strain evidence="3 4">NBRC 107702</strain>
    </source>
</reference>
<dbReference type="AlphaFoldDB" id="A0A6F8XRZ7"/>
<name>A0A6F8XRZ7_9ACTN</name>
<keyword evidence="4" id="KW-1185">Reference proteome</keyword>
<dbReference type="KEGG" id="pfla:Pflav_030320"/>
<dbReference type="GO" id="GO:0003677">
    <property type="term" value="F:DNA binding"/>
    <property type="evidence" value="ECO:0007669"/>
    <property type="project" value="InterPro"/>
</dbReference>
<evidence type="ECO:0000313" key="3">
    <source>
        <dbReference type="EMBL" id="BCB76622.1"/>
    </source>
</evidence>
<organism evidence="3 4">
    <name type="scientific">Phytohabitans flavus</name>
    <dbReference type="NCBI Taxonomy" id="1076124"/>
    <lineage>
        <taxon>Bacteria</taxon>
        <taxon>Bacillati</taxon>
        <taxon>Actinomycetota</taxon>
        <taxon>Actinomycetes</taxon>
        <taxon>Micromonosporales</taxon>
        <taxon>Micromonosporaceae</taxon>
    </lineage>
</organism>
<dbReference type="PANTHER" id="PTHR37529:SF1">
    <property type="entry name" value="TRANSPOSASE INSG FOR INSERTION SEQUENCE ELEMENT IS4-RELATED"/>
    <property type="match status" value="1"/>
</dbReference>
<dbReference type="PANTHER" id="PTHR37529">
    <property type="entry name" value="TRANSPOSASE INSG FOR INSERTION SEQUENCE ELEMENT IS4-RELATED"/>
    <property type="match status" value="1"/>
</dbReference>
<dbReference type="InterPro" id="IPR024473">
    <property type="entry name" value="Transposases_IS4_N"/>
</dbReference>